<evidence type="ECO:0000259" key="2">
    <source>
        <dbReference type="PROSITE" id="PS50076"/>
    </source>
</evidence>
<dbReference type="InterPro" id="IPR001623">
    <property type="entry name" value="DnaJ_domain"/>
</dbReference>
<feature type="compositionally biased region" description="Polar residues" evidence="1">
    <location>
        <begin position="77"/>
        <end position="93"/>
    </location>
</feature>
<dbReference type="Pfam" id="PF00226">
    <property type="entry name" value="DnaJ"/>
    <property type="match status" value="1"/>
</dbReference>
<feature type="region of interest" description="Disordered" evidence="1">
    <location>
        <begin position="76"/>
        <end position="119"/>
    </location>
</feature>
<feature type="compositionally biased region" description="Polar residues" evidence="1">
    <location>
        <begin position="371"/>
        <end position="389"/>
    </location>
</feature>
<sequence length="439" mass="51120">MAPRHFTIDCYAELELTQTADLAAIKSAYRRLARLRHPDKNIHIPQATAHFQRLQEAYSTLSDPDQRRLFDLHYPSIRQTKPSDPSSSQNNSRYEAPRTEPAQRSSPWTNGTNTSGAGVQELEREIENLVSHRRKLDNDRFELKRDINKNQSVLDRLKAEEDQHAQEDVAMNSWFGYFFRAKPSDKETEERNRVASGRRTGRLVVERKLDNGKAQLAGITLRLHELDKTIQEKRSKQEEIRKAEMRQREAVARKEHEERLRKARQEAEVRQKEEDAQRAAAAEKRRRDKEAEYAETRRRERETAERFEEIRRNAYREAETRRQEEATRRTAVAEAQRRAQEVRRAAAETQRKAKQEQTQREKASLKESARSKTGTPSRASNATKSTTCQHKGWWQQVNGRNICQRCESVQRRFAFSCPGCQIIACAGCRQKLKGAVRNS</sequence>
<feature type="compositionally biased region" description="Basic and acidic residues" evidence="1">
    <location>
        <begin position="335"/>
        <end position="370"/>
    </location>
</feature>
<dbReference type="InterPro" id="IPR036869">
    <property type="entry name" value="J_dom_sf"/>
</dbReference>
<evidence type="ECO:0000313" key="4">
    <source>
        <dbReference type="Proteomes" id="UP001338125"/>
    </source>
</evidence>
<dbReference type="Proteomes" id="UP001338125">
    <property type="component" value="Unassembled WGS sequence"/>
</dbReference>
<gene>
    <name evidence="3" type="ORF">PT974_01678</name>
</gene>
<reference evidence="3 4" key="1">
    <citation type="submission" date="2024-01" db="EMBL/GenBank/DDBJ databases">
        <title>Complete genome of Cladobotryum mycophilum ATHUM6906.</title>
        <authorList>
            <person name="Christinaki A.C."/>
            <person name="Myridakis A.I."/>
            <person name="Kouvelis V.N."/>
        </authorList>
    </citation>
    <scope>NUCLEOTIDE SEQUENCE [LARGE SCALE GENOMIC DNA]</scope>
    <source>
        <strain evidence="3 4">ATHUM6906</strain>
    </source>
</reference>
<dbReference type="EMBL" id="JAVFKD010000002">
    <property type="protein sequence ID" value="KAK5996344.1"/>
    <property type="molecule type" value="Genomic_DNA"/>
</dbReference>
<organism evidence="3 4">
    <name type="scientific">Cladobotryum mycophilum</name>
    <dbReference type="NCBI Taxonomy" id="491253"/>
    <lineage>
        <taxon>Eukaryota</taxon>
        <taxon>Fungi</taxon>
        <taxon>Dikarya</taxon>
        <taxon>Ascomycota</taxon>
        <taxon>Pezizomycotina</taxon>
        <taxon>Sordariomycetes</taxon>
        <taxon>Hypocreomycetidae</taxon>
        <taxon>Hypocreales</taxon>
        <taxon>Hypocreaceae</taxon>
        <taxon>Cladobotryum</taxon>
    </lineage>
</organism>
<evidence type="ECO:0000256" key="1">
    <source>
        <dbReference type="SAM" id="MobiDB-lite"/>
    </source>
</evidence>
<dbReference type="PANTHER" id="PTHR24074">
    <property type="entry name" value="CO-CHAPERONE PROTEIN DJLA"/>
    <property type="match status" value="1"/>
</dbReference>
<comment type="caution">
    <text evidence="3">The sequence shown here is derived from an EMBL/GenBank/DDBJ whole genome shotgun (WGS) entry which is preliminary data.</text>
</comment>
<protein>
    <submittedName>
        <fullName evidence="3">Chaperone protein DnaJ</fullName>
    </submittedName>
</protein>
<feature type="compositionally biased region" description="Basic and acidic residues" evidence="1">
    <location>
        <begin position="317"/>
        <end position="328"/>
    </location>
</feature>
<evidence type="ECO:0000313" key="3">
    <source>
        <dbReference type="EMBL" id="KAK5996344.1"/>
    </source>
</evidence>
<dbReference type="SUPFAM" id="SSF46565">
    <property type="entry name" value="Chaperone J-domain"/>
    <property type="match status" value="1"/>
</dbReference>
<dbReference type="InterPro" id="IPR050817">
    <property type="entry name" value="DjlA_DnaK_co-chaperone"/>
</dbReference>
<dbReference type="PROSITE" id="PS00636">
    <property type="entry name" value="DNAJ_1"/>
    <property type="match status" value="1"/>
</dbReference>
<feature type="domain" description="J" evidence="2">
    <location>
        <begin position="9"/>
        <end position="74"/>
    </location>
</feature>
<proteinExistence type="predicted"/>
<dbReference type="Gene3D" id="1.10.287.110">
    <property type="entry name" value="DnaJ domain"/>
    <property type="match status" value="1"/>
</dbReference>
<accession>A0ABR0SW42</accession>
<dbReference type="PRINTS" id="PR00625">
    <property type="entry name" value="JDOMAIN"/>
</dbReference>
<dbReference type="SMART" id="SM00271">
    <property type="entry name" value="DnaJ"/>
    <property type="match status" value="1"/>
</dbReference>
<feature type="region of interest" description="Disordered" evidence="1">
    <location>
        <begin position="232"/>
        <end position="305"/>
    </location>
</feature>
<dbReference type="CDD" id="cd06257">
    <property type="entry name" value="DnaJ"/>
    <property type="match status" value="1"/>
</dbReference>
<name>A0ABR0SW42_9HYPO</name>
<feature type="compositionally biased region" description="Polar residues" evidence="1">
    <location>
        <begin position="102"/>
        <end position="117"/>
    </location>
</feature>
<keyword evidence="4" id="KW-1185">Reference proteome</keyword>
<dbReference type="PROSITE" id="PS50076">
    <property type="entry name" value="DNAJ_2"/>
    <property type="match status" value="1"/>
</dbReference>
<feature type="region of interest" description="Disordered" evidence="1">
    <location>
        <begin position="317"/>
        <end position="389"/>
    </location>
</feature>
<dbReference type="InterPro" id="IPR018253">
    <property type="entry name" value="DnaJ_domain_CS"/>
</dbReference>